<dbReference type="PANTHER" id="PTHR11079">
    <property type="entry name" value="CYTOSINE DEAMINASE FAMILY MEMBER"/>
    <property type="match status" value="1"/>
</dbReference>
<reference evidence="6 7" key="1">
    <citation type="journal article" date="2017" name="Water Res.">
        <title>Comammox in drinking water systems.</title>
        <authorList>
            <person name="Wang Y."/>
            <person name="Ma L."/>
            <person name="Mao Y."/>
            <person name="Jiang X."/>
            <person name="Xia Y."/>
            <person name="Yu K."/>
            <person name="Li B."/>
            <person name="Zhang T."/>
        </authorList>
    </citation>
    <scope>NUCLEOTIDE SEQUENCE [LARGE SCALE GENOMIC DNA]</scope>
    <source>
        <strain evidence="6">SG_bin8</strain>
    </source>
</reference>
<dbReference type="PANTHER" id="PTHR11079:SF161">
    <property type="entry name" value="CMP_DCMP-TYPE DEAMINASE DOMAIN-CONTAINING PROTEIN"/>
    <property type="match status" value="1"/>
</dbReference>
<keyword evidence="4" id="KW-0862">Zinc</keyword>
<dbReference type="Gene3D" id="3.40.140.10">
    <property type="entry name" value="Cytidine Deaminase, domain 2"/>
    <property type="match status" value="1"/>
</dbReference>
<dbReference type="GO" id="GO:0006152">
    <property type="term" value="P:purine nucleoside catabolic process"/>
    <property type="evidence" value="ECO:0007669"/>
    <property type="project" value="TreeGrafter"/>
</dbReference>
<evidence type="ECO:0000256" key="2">
    <source>
        <dbReference type="ARBA" id="ARBA00022723"/>
    </source>
</evidence>
<evidence type="ECO:0000256" key="3">
    <source>
        <dbReference type="ARBA" id="ARBA00022801"/>
    </source>
</evidence>
<dbReference type="GO" id="GO:0047974">
    <property type="term" value="F:guanosine deaminase activity"/>
    <property type="evidence" value="ECO:0007669"/>
    <property type="project" value="TreeGrafter"/>
</dbReference>
<dbReference type="InterPro" id="IPR016193">
    <property type="entry name" value="Cytidine_deaminase-like"/>
</dbReference>
<proteinExistence type="inferred from homology"/>
<comment type="caution">
    <text evidence="6">The sequence shown here is derived from an EMBL/GenBank/DDBJ whole genome shotgun (WGS) entry which is preliminary data.</text>
</comment>
<evidence type="ECO:0000259" key="5">
    <source>
        <dbReference type="PROSITE" id="PS51747"/>
    </source>
</evidence>
<name>A0A1W9I582_9HYPH</name>
<evidence type="ECO:0000313" key="6">
    <source>
        <dbReference type="EMBL" id="OQW54757.1"/>
    </source>
</evidence>
<dbReference type="Pfam" id="PF00383">
    <property type="entry name" value="dCMP_cyt_deam_1"/>
    <property type="match status" value="1"/>
</dbReference>
<evidence type="ECO:0000256" key="1">
    <source>
        <dbReference type="ARBA" id="ARBA00006576"/>
    </source>
</evidence>
<keyword evidence="3" id="KW-0378">Hydrolase</keyword>
<dbReference type="PROSITE" id="PS51747">
    <property type="entry name" value="CYT_DCMP_DEAMINASES_2"/>
    <property type="match status" value="1"/>
</dbReference>
<dbReference type="STRING" id="1827387.A4S15_03960"/>
<organism evidence="6 7">
    <name type="scientific">Candidatus Raskinella chloraquaticus</name>
    <dbReference type="NCBI Taxonomy" id="1951219"/>
    <lineage>
        <taxon>Bacteria</taxon>
        <taxon>Pseudomonadati</taxon>
        <taxon>Pseudomonadota</taxon>
        <taxon>Alphaproteobacteria</taxon>
        <taxon>Hyphomicrobiales</taxon>
        <taxon>Phreatobacteraceae</taxon>
        <taxon>Candidatus Raskinella</taxon>
    </lineage>
</organism>
<dbReference type="RefSeq" id="WP_376802767.1">
    <property type="nucleotide sequence ID" value="NZ_DBNB01000023.1"/>
</dbReference>
<dbReference type="AlphaFoldDB" id="A0A1W9I582"/>
<dbReference type="Proteomes" id="UP000192872">
    <property type="component" value="Unassembled WGS sequence"/>
</dbReference>
<dbReference type="EMBL" id="LWDL01000001">
    <property type="protein sequence ID" value="OQW54757.1"/>
    <property type="molecule type" value="Genomic_DNA"/>
</dbReference>
<dbReference type="InterPro" id="IPR002125">
    <property type="entry name" value="CMP_dCMP_dom"/>
</dbReference>
<keyword evidence="2" id="KW-0479">Metal-binding</keyword>
<gene>
    <name evidence="6" type="ORF">A4S15_03960</name>
</gene>
<comment type="similarity">
    <text evidence="1">Belongs to the cytidine and deoxycytidylate deaminase family.</text>
</comment>
<evidence type="ECO:0000313" key="7">
    <source>
        <dbReference type="Proteomes" id="UP000192872"/>
    </source>
</evidence>
<sequence>MSLDDRTFLLRAVDLSRTRMLANAGGPFGALVVREGKVLAEGWNEVTSSNDPTAHAEVRAIRKACEAVSSFQLQGATLYSSCEPCPMCLAAAYWARVGRIVFAADRVDAAKVGFDDAYLYDEIPKPVAARALPTLHLPLQEAVDVFAAWHAKPDRVDY</sequence>
<evidence type="ECO:0000256" key="4">
    <source>
        <dbReference type="ARBA" id="ARBA00022833"/>
    </source>
</evidence>
<dbReference type="GO" id="GO:0046872">
    <property type="term" value="F:metal ion binding"/>
    <property type="evidence" value="ECO:0007669"/>
    <property type="project" value="UniProtKB-KW"/>
</dbReference>
<accession>A0A1W9I582</accession>
<feature type="domain" description="CMP/dCMP-type deaminase" evidence="5">
    <location>
        <begin position="4"/>
        <end position="115"/>
    </location>
</feature>
<dbReference type="FunFam" id="3.40.140.10:FF:000011">
    <property type="entry name" value="tRNA-specific adenosine deaminase"/>
    <property type="match status" value="1"/>
</dbReference>
<protein>
    <submittedName>
        <fullName evidence="6">tRNA-specific adenosine deaminase</fullName>
    </submittedName>
</protein>
<dbReference type="SUPFAM" id="SSF53927">
    <property type="entry name" value="Cytidine deaminase-like"/>
    <property type="match status" value="1"/>
</dbReference>
<dbReference type="CDD" id="cd01285">
    <property type="entry name" value="nucleoside_deaminase"/>
    <property type="match status" value="1"/>
</dbReference>